<dbReference type="AlphaFoldDB" id="A0A8J6HHB1"/>
<dbReference type="Proteomes" id="UP000719412">
    <property type="component" value="Unassembled WGS sequence"/>
</dbReference>
<keyword evidence="2" id="KW-1133">Transmembrane helix</keyword>
<keyword evidence="4" id="KW-1185">Reference proteome</keyword>
<evidence type="ECO:0000256" key="2">
    <source>
        <dbReference type="SAM" id="Phobius"/>
    </source>
</evidence>
<sequence>MWASTRVVRASAYQHNYRRLASGVDQLGQRYGPSLISESELGQICPARGLRTLSPTIIGKDESPYNEGYRKSGKKPNPNDPQPFPFHHYGPIRYLAVGFFLLFFPMWCGGAPGYFPRLPTPTLSSPSSFFWTPQHEYKHKHPWEAHPAWDSNPADLAVVSEECRSSFHHPTVSP</sequence>
<dbReference type="EMBL" id="JABDTM020023964">
    <property type="protein sequence ID" value="KAH0814756.1"/>
    <property type="molecule type" value="Genomic_DNA"/>
</dbReference>
<keyword evidence="2" id="KW-0472">Membrane</keyword>
<evidence type="ECO:0000256" key="1">
    <source>
        <dbReference type="SAM" id="MobiDB-lite"/>
    </source>
</evidence>
<comment type="caution">
    <text evidence="3">The sequence shown here is derived from an EMBL/GenBank/DDBJ whole genome shotgun (WGS) entry which is preliminary data.</text>
</comment>
<evidence type="ECO:0000313" key="3">
    <source>
        <dbReference type="EMBL" id="KAH0814756.1"/>
    </source>
</evidence>
<accession>A0A8J6HHB1</accession>
<evidence type="ECO:0000313" key="4">
    <source>
        <dbReference type="Proteomes" id="UP000719412"/>
    </source>
</evidence>
<gene>
    <name evidence="3" type="ORF">GEV33_008035</name>
</gene>
<name>A0A8J6HHB1_TENMO</name>
<proteinExistence type="predicted"/>
<keyword evidence="2" id="KW-0812">Transmembrane</keyword>
<reference evidence="3" key="2">
    <citation type="submission" date="2021-08" db="EMBL/GenBank/DDBJ databases">
        <authorList>
            <person name="Eriksson T."/>
        </authorList>
    </citation>
    <scope>NUCLEOTIDE SEQUENCE</scope>
    <source>
        <strain evidence="3">Stoneville</strain>
        <tissue evidence="3">Whole head</tissue>
    </source>
</reference>
<organism evidence="3 4">
    <name type="scientific">Tenebrio molitor</name>
    <name type="common">Yellow mealworm beetle</name>
    <dbReference type="NCBI Taxonomy" id="7067"/>
    <lineage>
        <taxon>Eukaryota</taxon>
        <taxon>Metazoa</taxon>
        <taxon>Ecdysozoa</taxon>
        <taxon>Arthropoda</taxon>
        <taxon>Hexapoda</taxon>
        <taxon>Insecta</taxon>
        <taxon>Pterygota</taxon>
        <taxon>Neoptera</taxon>
        <taxon>Endopterygota</taxon>
        <taxon>Coleoptera</taxon>
        <taxon>Polyphaga</taxon>
        <taxon>Cucujiformia</taxon>
        <taxon>Tenebrionidae</taxon>
        <taxon>Tenebrio</taxon>
    </lineage>
</organism>
<feature type="region of interest" description="Disordered" evidence="1">
    <location>
        <begin position="56"/>
        <end position="82"/>
    </location>
</feature>
<feature type="transmembrane region" description="Helical" evidence="2">
    <location>
        <begin position="94"/>
        <end position="115"/>
    </location>
</feature>
<protein>
    <submittedName>
        <fullName evidence="3">Uncharacterized protein</fullName>
    </submittedName>
</protein>
<reference evidence="3" key="1">
    <citation type="journal article" date="2020" name="J Insects Food Feed">
        <title>The yellow mealworm (Tenebrio molitor) genome: a resource for the emerging insects as food and feed industry.</title>
        <authorList>
            <person name="Eriksson T."/>
            <person name="Andere A."/>
            <person name="Kelstrup H."/>
            <person name="Emery V."/>
            <person name="Picard C."/>
        </authorList>
    </citation>
    <scope>NUCLEOTIDE SEQUENCE</scope>
    <source>
        <strain evidence="3">Stoneville</strain>
        <tissue evidence="3">Whole head</tissue>
    </source>
</reference>